<sequence length="146" mass="16503">MTTPPYSSFPARIAALIGHIGLMLWVVVWQSWLSPHPHLNSTVMTLLWVAPLLIPLHGIVKGKPYTHAWANFILMIYFLHGLTLVVLDEGERLLAVCELLLTSLSFVANIFYARLRGRELSLKLPRLSQVEKEEAQRFATEDKSGI</sequence>
<dbReference type="AlphaFoldDB" id="A0A7X8TR19"/>
<proteinExistence type="predicted"/>
<dbReference type="Proteomes" id="UP000535589">
    <property type="component" value="Unassembled WGS sequence"/>
</dbReference>
<protein>
    <submittedName>
        <fullName evidence="2">DUF2069 domain-containing protein</fullName>
    </submittedName>
</protein>
<comment type="caution">
    <text evidence="2">The sequence shown here is derived from an EMBL/GenBank/DDBJ whole genome shotgun (WGS) entry which is preliminary data.</text>
</comment>
<organism evidence="2 3">
    <name type="scientific">Vibrio agarilyticus</name>
    <dbReference type="NCBI Taxonomy" id="2726741"/>
    <lineage>
        <taxon>Bacteria</taxon>
        <taxon>Pseudomonadati</taxon>
        <taxon>Pseudomonadota</taxon>
        <taxon>Gammaproteobacteria</taxon>
        <taxon>Vibrionales</taxon>
        <taxon>Vibrionaceae</taxon>
        <taxon>Vibrio</taxon>
    </lineage>
</organism>
<keyword evidence="3" id="KW-1185">Reference proteome</keyword>
<evidence type="ECO:0000313" key="2">
    <source>
        <dbReference type="EMBL" id="NLS13189.1"/>
    </source>
</evidence>
<dbReference type="Pfam" id="PF09842">
    <property type="entry name" value="DUF2069"/>
    <property type="match status" value="1"/>
</dbReference>
<feature type="transmembrane region" description="Helical" evidence="1">
    <location>
        <begin position="38"/>
        <end position="56"/>
    </location>
</feature>
<name>A0A7X8TR19_9VIBR</name>
<feature type="transmembrane region" description="Helical" evidence="1">
    <location>
        <begin position="12"/>
        <end position="32"/>
    </location>
</feature>
<gene>
    <name evidence="2" type="ORF">HGP28_09830</name>
</gene>
<keyword evidence="1" id="KW-0472">Membrane</keyword>
<evidence type="ECO:0000313" key="3">
    <source>
        <dbReference type="Proteomes" id="UP000535589"/>
    </source>
</evidence>
<dbReference type="InterPro" id="IPR018643">
    <property type="entry name" value="DUF2069_membrane"/>
</dbReference>
<feature type="transmembrane region" description="Helical" evidence="1">
    <location>
        <begin position="68"/>
        <end position="87"/>
    </location>
</feature>
<evidence type="ECO:0000256" key="1">
    <source>
        <dbReference type="SAM" id="Phobius"/>
    </source>
</evidence>
<feature type="transmembrane region" description="Helical" evidence="1">
    <location>
        <begin position="93"/>
        <end position="113"/>
    </location>
</feature>
<reference evidence="2 3" key="1">
    <citation type="submission" date="2020-04" db="EMBL/GenBank/DDBJ databases">
        <title>Vibrio sp. SM6, a novel species isolated from seawater.</title>
        <authorList>
            <person name="Wang X."/>
        </authorList>
    </citation>
    <scope>NUCLEOTIDE SEQUENCE [LARGE SCALE GENOMIC DNA]</scope>
    <source>
        <strain evidence="2 3">SM6</strain>
    </source>
</reference>
<keyword evidence="1" id="KW-1133">Transmembrane helix</keyword>
<dbReference type="RefSeq" id="WP_168836282.1">
    <property type="nucleotide sequence ID" value="NZ_JABAIK010000008.1"/>
</dbReference>
<keyword evidence="1" id="KW-0812">Transmembrane</keyword>
<accession>A0A7X8TR19</accession>
<dbReference type="EMBL" id="JABAIK010000008">
    <property type="protein sequence ID" value="NLS13189.1"/>
    <property type="molecule type" value="Genomic_DNA"/>
</dbReference>